<reference evidence="11" key="1">
    <citation type="submission" date="2016-11" db="UniProtKB">
        <authorList>
            <consortium name="WormBaseParasite"/>
        </authorList>
    </citation>
    <scope>IDENTIFICATION</scope>
</reference>
<evidence type="ECO:0000256" key="6">
    <source>
        <dbReference type="SAM" id="Coils"/>
    </source>
</evidence>
<dbReference type="PROSITE" id="PS50011">
    <property type="entry name" value="PROTEIN_KINASE_DOM"/>
    <property type="match status" value="1"/>
</dbReference>
<evidence type="ECO:0000256" key="4">
    <source>
        <dbReference type="ARBA" id="ARBA00022777"/>
    </source>
</evidence>
<dbReference type="GO" id="GO:0004674">
    <property type="term" value="F:protein serine/threonine kinase activity"/>
    <property type="evidence" value="ECO:0007669"/>
    <property type="project" value="UniProtKB-KW"/>
</dbReference>
<dbReference type="PROSITE" id="PS00108">
    <property type="entry name" value="PROTEIN_KINASE_ST"/>
    <property type="match status" value="1"/>
</dbReference>
<keyword evidence="3" id="KW-0547">Nucleotide-binding</keyword>
<feature type="region of interest" description="Disordered" evidence="7">
    <location>
        <begin position="497"/>
        <end position="523"/>
    </location>
</feature>
<dbReference type="PANTHER" id="PTHR11584">
    <property type="entry name" value="SERINE/THREONINE PROTEIN KINASE"/>
    <property type="match status" value="1"/>
</dbReference>
<keyword evidence="4" id="KW-0418">Kinase</keyword>
<keyword evidence="5" id="KW-0067">ATP-binding</keyword>
<dbReference type="InterPro" id="IPR011009">
    <property type="entry name" value="Kinase-like_dom_sf"/>
</dbReference>
<evidence type="ECO:0000313" key="10">
    <source>
        <dbReference type="Proteomes" id="UP000095283"/>
    </source>
</evidence>
<accession>A0A1I7XTP6</accession>
<keyword evidence="1" id="KW-0723">Serine/threonine-protein kinase</keyword>
<evidence type="ECO:0000259" key="9">
    <source>
        <dbReference type="PROSITE" id="PS50011"/>
    </source>
</evidence>
<feature type="compositionally biased region" description="Polar residues" evidence="7">
    <location>
        <begin position="497"/>
        <end position="508"/>
    </location>
</feature>
<feature type="coiled-coil region" evidence="6">
    <location>
        <begin position="530"/>
        <end position="557"/>
    </location>
</feature>
<evidence type="ECO:0000256" key="8">
    <source>
        <dbReference type="SAM" id="Phobius"/>
    </source>
</evidence>
<dbReference type="Pfam" id="PF00069">
    <property type="entry name" value="Pkinase"/>
    <property type="match status" value="1"/>
</dbReference>
<dbReference type="SMART" id="SM00220">
    <property type="entry name" value="S_TKc"/>
    <property type="match status" value="1"/>
</dbReference>
<dbReference type="InterPro" id="IPR000719">
    <property type="entry name" value="Prot_kinase_dom"/>
</dbReference>
<proteinExistence type="predicted"/>
<dbReference type="SUPFAM" id="SSF56112">
    <property type="entry name" value="Protein kinase-like (PK-like)"/>
    <property type="match status" value="1"/>
</dbReference>
<feature type="transmembrane region" description="Helical" evidence="8">
    <location>
        <begin position="658"/>
        <end position="679"/>
    </location>
</feature>
<dbReference type="InterPro" id="IPR046873">
    <property type="entry name" value="HisK-N-like"/>
</dbReference>
<evidence type="ECO:0000256" key="3">
    <source>
        <dbReference type="ARBA" id="ARBA00022741"/>
    </source>
</evidence>
<evidence type="ECO:0000256" key="5">
    <source>
        <dbReference type="ARBA" id="ARBA00022840"/>
    </source>
</evidence>
<keyword evidence="2" id="KW-0808">Transferase</keyword>
<keyword evidence="8" id="KW-0472">Membrane</keyword>
<dbReference type="FunFam" id="1.10.510.10:FF:000992">
    <property type="entry name" value="Mitogen-activated protein kinase kinase kinase nsy-1"/>
    <property type="match status" value="1"/>
</dbReference>
<dbReference type="GO" id="GO:0005524">
    <property type="term" value="F:ATP binding"/>
    <property type="evidence" value="ECO:0007669"/>
    <property type="project" value="UniProtKB-KW"/>
</dbReference>
<dbReference type="PANTHER" id="PTHR11584:SF394">
    <property type="entry name" value="APOPTOTIC SIGNAL-REGULATING KINASE 1, ISOFORM C"/>
    <property type="match status" value="1"/>
</dbReference>
<feature type="domain" description="Protein kinase" evidence="9">
    <location>
        <begin position="1"/>
        <end position="183"/>
    </location>
</feature>
<organism evidence="10 11">
    <name type="scientific">Heterorhabditis bacteriophora</name>
    <name type="common">Entomopathogenic nematode worm</name>
    <dbReference type="NCBI Taxonomy" id="37862"/>
    <lineage>
        <taxon>Eukaryota</taxon>
        <taxon>Metazoa</taxon>
        <taxon>Ecdysozoa</taxon>
        <taxon>Nematoda</taxon>
        <taxon>Chromadorea</taxon>
        <taxon>Rhabditida</taxon>
        <taxon>Rhabditina</taxon>
        <taxon>Rhabditomorpha</taxon>
        <taxon>Strongyloidea</taxon>
        <taxon>Heterorhabditidae</taxon>
        <taxon>Heterorhabditis</taxon>
    </lineage>
</organism>
<dbReference type="WBParaSite" id="Hba_21119">
    <property type="protein sequence ID" value="Hba_21119"/>
    <property type="gene ID" value="Hba_21119"/>
</dbReference>
<evidence type="ECO:0000256" key="2">
    <source>
        <dbReference type="ARBA" id="ARBA00022679"/>
    </source>
</evidence>
<dbReference type="Proteomes" id="UP000095283">
    <property type="component" value="Unplaced"/>
</dbReference>
<protein>
    <submittedName>
        <fullName evidence="11">Protein kinase domain-containing protein</fullName>
    </submittedName>
</protein>
<sequence length="691" mass="77893">MEHVPGGSLSSLLRSKWGPLNEPAMVLYGKQILDGLRYLHEQKIVHRDIKGDNVLVNTYSGVCKISDFGTCKRLAGLNPVTETFTGTLQYMAPEVIDRGQRGYGAPADIWSFGCTMVEMATGRPPFVEMQNPQAAMFRVGMFKTHPPLPTNISEKCRNFIKSCFEPDPLVRPCAVKLLSDYFIQQYHHSISRTRSGSMNKKHMEQVKHNREIIRSTSHIGGMGVSERTPVETCATTSSVAKEDKKLHLMIDNSRCRTFSCSPVPDGPPSAGTTVPHPGFHLSQPSSPIVDDNTHPQLVPSPCLSTPLSGASLLNRTISDENSNSSSRFFMLKKDSERRHTLAQFMSDYREEIIEMWMSCVTTSMDNAPVVVSNFPFYFWSSLKYSYFQVTTHMLETLLNGMREFILKKENKHIQDALDDIRGQLDYETAKISQVNLAIFTFADSIQPVLRSRLDIKPHWMFALSNLIQSAVQAAISLLSPDVSAQLHVQDVATISSSLGQRPSVSRESGPSEGELVDSRPPSREERKEYLTIILEENEQLREKLISAQQELRQHLLSGIARTQRMRNMSVPGLWRNTYPPTSNTGMVVDNNTSSTFVPLGQKNHKIILPPGEGHISRSTEDLISWLRLLEVDEKSIRLIVEEQYTKQDLLELVTREELLNLGVVLVLFSYIGQLHFFLFSTTKKCSKFRLL</sequence>
<keyword evidence="10" id="KW-1185">Reference proteome</keyword>
<dbReference type="Pfam" id="PF20302">
    <property type="entry name" value="HisK-N-like"/>
    <property type="match status" value="1"/>
</dbReference>
<dbReference type="InterPro" id="IPR008271">
    <property type="entry name" value="Ser/Thr_kinase_AS"/>
</dbReference>
<evidence type="ECO:0000256" key="7">
    <source>
        <dbReference type="SAM" id="MobiDB-lite"/>
    </source>
</evidence>
<keyword evidence="8" id="KW-0812">Transmembrane</keyword>
<dbReference type="Gene3D" id="1.10.510.10">
    <property type="entry name" value="Transferase(Phosphotransferase) domain 1"/>
    <property type="match status" value="1"/>
</dbReference>
<evidence type="ECO:0000256" key="1">
    <source>
        <dbReference type="ARBA" id="ARBA00022527"/>
    </source>
</evidence>
<keyword evidence="6" id="KW-0175">Coiled coil</keyword>
<dbReference type="AlphaFoldDB" id="A0A1I7XTP6"/>
<evidence type="ECO:0000313" key="11">
    <source>
        <dbReference type="WBParaSite" id="Hba_21119"/>
    </source>
</evidence>
<keyword evidence="8" id="KW-1133">Transmembrane helix</keyword>
<name>A0A1I7XTP6_HETBA</name>